<feature type="domain" description="Glyoxalase/fosfomycin resistance/dioxygenase" evidence="1">
    <location>
        <begin position="6"/>
        <end position="133"/>
    </location>
</feature>
<gene>
    <name evidence="2" type="ORF">HDA45_006358</name>
</gene>
<dbReference type="Pfam" id="PF00903">
    <property type="entry name" value="Glyoxalase"/>
    <property type="match status" value="1"/>
</dbReference>
<proteinExistence type="predicted"/>
<dbReference type="InterPro" id="IPR029068">
    <property type="entry name" value="Glyas_Bleomycin-R_OHBP_Dase"/>
</dbReference>
<dbReference type="RefSeq" id="WP_184901566.1">
    <property type="nucleotide sequence ID" value="NZ_JACHMX010000001.1"/>
</dbReference>
<dbReference type="SUPFAM" id="SSF54593">
    <property type="entry name" value="Glyoxalase/Bleomycin resistance protein/Dihydroxybiphenyl dioxygenase"/>
    <property type="match status" value="1"/>
</dbReference>
<evidence type="ECO:0000259" key="1">
    <source>
        <dbReference type="Pfam" id="PF00903"/>
    </source>
</evidence>
<name>A0A841BBJ3_9PSEU</name>
<keyword evidence="3" id="KW-1185">Reference proteome</keyword>
<protein>
    <submittedName>
        <fullName evidence="2">PhnB protein</fullName>
    </submittedName>
</protein>
<dbReference type="CDD" id="cd06588">
    <property type="entry name" value="PhnB_like"/>
    <property type="match status" value="1"/>
</dbReference>
<accession>A0A841BBJ3</accession>
<dbReference type="EMBL" id="JACHMX010000001">
    <property type="protein sequence ID" value="MBB5856271.1"/>
    <property type="molecule type" value="Genomic_DNA"/>
</dbReference>
<dbReference type="PANTHER" id="PTHR33990">
    <property type="entry name" value="PROTEIN YJDN-RELATED"/>
    <property type="match status" value="1"/>
</dbReference>
<dbReference type="InterPro" id="IPR028973">
    <property type="entry name" value="PhnB-like"/>
</dbReference>
<dbReference type="InterPro" id="IPR004360">
    <property type="entry name" value="Glyas_Fos-R_dOase_dom"/>
</dbReference>
<organism evidence="2 3">
    <name type="scientific">Amycolatopsis umgeniensis</name>
    <dbReference type="NCBI Taxonomy" id="336628"/>
    <lineage>
        <taxon>Bacteria</taxon>
        <taxon>Bacillati</taxon>
        <taxon>Actinomycetota</taxon>
        <taxon>Actinomycetes</taxon>
        <taxon>Pseudonocardiales</taxon>
        <taxon>Pseudonocardiaceae</taxon>
        <taxon>Amycolatopsis</taxon>
    </lineage>
</organism>
<sequence>MGSQANPCIVFDGNARQAMEFYQEVFGGDLEVGTVADFGSPDSADGDKVMHSRLDTAAGYTLMAWDFPEDRPGHPAHRPGNNVAVFLGGDDDELREYFEKLSVGGEVTLPLEKQVWGDQAGSLVDRFGISWMFNVTSERSETLRRESPYAGS</sequence>
<comment type="caution">
    <text evidence="2">The sequence shown here is derived from an EMBL/GenBank/DDBJ whole genome shotgun (WGS) entry which is preliminary data.</text>
</comment>
<evidence type="ECO:0000313" key="3">
    <source>
        <dbReference type="Proteomes" id="UP000580861"/>
    </source>
</evidence>
<dbReference type="PANTHER" id="PTHR33990:SF1">
    <property type="entry name" value="PROTEIN YJDN"/>
    <property type="match status" value="1"/>
</dbReference>
<dbReference type="Proteomes" id="UP000580861">
    <property type="component" value="Unassembled WGS sequence"/>
</dbReference>
<evidence type="ECO:0000313" key="2">
    <source>
        <dbReference type="EMBL" id="MBB5856271.1"/>
    </source>
</evidence>
<reference evidence="2 3" key="1">
    <citation type="submission" date="2020-08" db="EMBL/GenBank/DDBJ databases">
        <title>Sequencing the genomes of 1000 actinobacteria strains.</title>
        <authorList>
            <person name="Klenk H.-P."/>
        </authorList>
    </citation>
    <scope>NUCLEOTIDE SEQUENCE [LARGE SCALE GENOMIC DNA]</scope>
    <source>
        <strain evidence="2 3">DSM 45272</strain>
    </source>
</reference>
<dbReference type="AlphaFoldDB" id="A0A841BBJ3"/>
<dbReference type="Gene3D" id="3.10.180.10">
    <property type="entry name" value="2,3-Dihydroxybiphenyl 1,2-Dioxygenase, domain 1"/>
    <property type="match status" value="1"/>
</dbReference>